<reference evidence="1 2" key="1">
    <citation type="submission" date="2016-10" db="EMBL/GenBank/DDBJ databases">
        <authorList>
            <person name="de Groot N.N."/>
        </authorList>
    </citation>
    <scope>NUCLEOTIDE SEQUENCE [LARGE SCALE GENOMIC DNA]</scope>
    <source>
        <strain evidence="1 2">DSM 11443</strain>
    </source>
</reference>
<dbReference type="Proteomes" id="UP000198977">
    <property type="component" value="Unassembled WGS sequence"/>
</dbReference>
<dbReference type="RefSeq" id="WP_093924981.1">
    <property type="nucleotide sequence ID" value="NZ_FOMW01000014.1"/>
</dbReference>
<accession>A0A1I2F0W6</accession>
<sequence>MKHFPLMFVVAAVPLLSACEQYTEKTSPCFGRNGEPVVTRATLSFAAAAIVSDESSKDCTFEALPRPE</sequence>
<dbReference type="PROSITE" id="PS51257">
    <property type="entry name" value="PROKAR_LIPOPROTEIN"/>
    <property type="match status" value="1"/>
</dbReference>
<evidence type="ECO:0000313" key="2">
    <source>
        <dbReference type="Proteomes" id="UP000198977"/>
    </source>
</evidence>
<dbReference type="STRING" id="74348.SAMN04488523_11410"/>
<evidence type="ECO:0000313" key="1">
    <source>
        <dbReference type="EMBL" id="SFE98151.1"/>
    </source>
</evidence>
<gene>
    <name evidence="1" type="ORF">SAMN04488523_11410</name>
</gene>
<dbReference type="EMBL" id="FOMW01000014">
    <property type="protein sequence ID" value="SFE98151.1"/>
    <property type="molecule type" value="Genomic_DNA"/>
</dbReference>
<keyword evidence="2" id="KW-1185">Reference proteome</keyword>
<proteinExistence type="predicted"/>
<dbReference type="OrthoDB" id="7728009at2"/>
<evidence type="ECO:0008006" key="3">
    <source>
        <dbReference type="Google" id="ProtNLM"/>
    </source>
</evidence>
<organism evidence="1 2">
    <name type="scientific">Sulfitobacter brevis</name>
    <dbReference type="NCBI Taxonomy" id="74348"/>
    <lineage>
        <taxon>Bacteria</taxon>
        <taxon>Pseudomonadati</taxon>
        <taxon>Pseudomonadota</taxon>
        <taxon>Alphaproteobacteria</taxon>
        <taxon>Rhodobacterales</taxon>
        <taxon>Roseobacteraceae</taxon>
        <taxon>Sulfitobacter</taxon>
    </lineage>
</organism>
<name>A0A1I2F0W6_9RHOB</name>
<dbReference type="AlphaFoldDB" id="A0A1I2F0W6"/>
<protein>
    <recommendedName>
        <fullName evidence="3">Lipoprotein</fullName>
    </recommendedName>
</protein>